<evidence type="ECO:0000313" key="3">
    <source>
        <dbReference type="Proteomes" id="UP000310017"/>
    </source>
</evidence>
<organism evidence="2 3">
    <name type="scientific">Aggregatimonas sangjinii</name>
    <dbReference type="NCBI Taxonomy" id="2583587"/>
    <lineage>
        <taxon>Bacteria</taxon>
        <taxon>Pseudomonadati</taxon>
        <taxon>Bacteroidota</taxon>
        <taxon>Flavobacteriia</taxon>
        <taxon>Flavobacteriales</taxon>
        <taxon>Flavobacteriaceae</taxon>
        <taxon>Aggregatimonas</taxon>
    </lineage>
</organism>
<keyword evidence="3" id="KW-1185">Reference proteome</keyword>
<keyword evidence="1" id="KW-0812">Transmembrane</keyword>
<reference evidence="2 3" key="1">
    <citation type="submission" date="2019-05" db="EMBL/GenBank/DDBJ databases">
        <title>Genome sequencing of F202Z8.</title>
        <authorList>
            <person name="Kwon Y.M."/>
        </authorList>
    </citation>
    <scope>NUCLEOTIDE SEQUENCE [LARGE SCALE GENOMIC DNA]</scope>
    <source>
        <strain evidence="2 3">F202Z8</strain>
    </source>
</reference>
<protein>
    <submittedName>
        <fullName evidence="2">Uncharacterized protein</fullName>
    </submittedName>
</protein>
<feature type="transmembrane region" description="Helical" evidence="1">
    <location>
        <begin position="47"/>
        <end position="63"/>
    </location>
</feature>
<evidence type="ECO:0000313" key="2">
    <source>
        <dbReference type="EMBL" id="QCX01400.1"/>
    </source>
</evidence>
<gene>
    <name evidence="2" type="ORF">FGM00_15255</name>
</gene>
<dbReference type="RefSeq" id="WP_138853739.1">
    <property type="nucleotide sequence ID" value="NZ_CP040710.1"/>
</dbReference>
<feature type="transmembrane region" description="Helical" evidence="1">
    <location>
        <begin position="110"/>
        <end position="129"/>
    </location>
</feature>
<dbReference type="EMBL" id="CP040710">
    <property type="protein sequence ID" value="QCX01400.1"/>
    <property type="molecule type" value="Genomic_DNA"/>
</dbReference>
<evidence type="ECO:0000256" key="1">
    <source>
        <dbReference type="SAM" id="Phobius"/>
    </source>
</evidence>
<dbReference type="AlphaFoldDB" id="A0A5B7SXG9"/>
<keyword evidence="1" id="KW-0472">Membrane</keyword>
<dbReference type="OrthoDB" id="332044at2"/>
<accession>A0A5B7SXG9</accession>
<name>A0A5B7SXG9_9FLAO</name>
<dbReference type="Proteomes" id="UP000310017">
    <property type="component" value="Chromosome"/>
</dbReference>
<proteinExistence type="predicted"/>
<keyword evidence="1" id="KW-1133">Transmembrane helix</keyword>
<dbReference type="KEGG" id="asag:FGM00_15255"/>
<feature type="transmembrane region" description="Helical" evidence="1">
    <location>
        <begin position="6"/>
        <end position="26"/>
    </location>
</feature>
<feature type="transmembrane region" description="Helical" evidence="1">
    <location>
        <begin position="69"/>
        <end position="89"/>
    </location>
</feature>
<sequence length="190" mass="21882">MEILFYLATFCLVLFMILATYDGFFLHIWKYELFRRPESAFEHKTHTIRAILFPLIVWCLFLNETSWASFLLGVSLVVIDLIVLAIDAYSEQESRSFMGGLPRWEYLIHLFSNAFHFSAIALVLAFKLRVSDSAVQFVSTFAPSPGYEFFTFISANVIPGALLLALLHFVLMLKKPQAFWNNCRTKVICC</sequence>
<feature type="transmembrane region" description="Helical" evidence="1">
    <location>
        <begin position="149"/>
        <end position="171"/>
    </location>
</feature>